<proteinExistence type="predicted"/>
<evidence type="ECO:0000256" key="1">
    <source>
        <dbReference type="SAM" id="MobiDB-lite"/>
    </source>
</evidence>
<reference evidence="2" key="1">
    <citation type="submission" date="2021-02" db="EMBL/GenBank/DDBJ databases">
        <authorList>
            <person name="Dougan E. K."/>
            <person name="Rhodes N."/>
            <person name="Thang M."/>
            <person name="Chan C."/>
        </authorList>
    </citation>
    <scope>NUCLEOTIDE SEQUENCE</scope>
</reference>
<feature type="region of interest" description="Disordered" evidence="1">
    <location>
        <begin position="1"/>
        <end position="21"/>
    </location>
</feature>
<feature type="non-terminal residue" evidence="2">
    <location>
        <position position="189"/>
    </location>
</feature>
<protein>
    <submittedName>
        <fullName evidence="2">Uncharacterized protein</fullName>
    </submittedName>
</protein>
<feature type="compositionally biased region" description="Low complexity" evidence="1">
    <location>
        <begin position="1"/>
        <end position="20"/>
    </location>
</feature>
<dbReference type="EMBL" id="CAJNNW010010797">
    <property type="protein sequence ID" value="CAE8652484.1"/>
    <property type="molecule type" value="Genomic_DNA"/>
</dbReference>
<dbReference type="Proteomes" id="UP000626109">
    <property type="component" value="Unassembled WGS sequence"/>
</dbReference>
<accession>A0A813INZ4</accession>
<organism evidence="2 3">
    <name type="scientific">Polarella glacialis</name>
    <name type="common">Dinoflagellate</name>
    <dbReference type="NCBI Taxonomy" id="89957"/>
    <lineage>
        <taxon>Eukaryota</taxon>
        <taxon>Sar</taxon>
        <taxon>Alveolata</taxon>
        <taxon>Dinophyceae</taxon>
        <taxon>Suessiales</taxon>
        <taxon>Suessiaceae</taxon>
        <taxon>Polarella</taxon>
    </lineage>
</organism>
<comment type="caution">
    <text evidence="2">The sequence shown here is derived from an EMBL/GenBank/DDBJ whole genome shotgun (WGS) entry which is preliminary data.</text>
</comment>
<dbReference type="AlphaFoldDB" id="A0A813INZ4"/>
<evidence type="ECO:0000313" key="3">
    <source>
        <dbReference type="Proteomes" id="UP000626109"/>
    </source>
</evidence>
<evidence type="ECO:0000313" key="2">
    <source>
        <dbReference type="EMBL" id="CAE8652484.1"/>
    </source>
</evidence>
<gene>
    <name evidence="2" type="ORF">PGLA2088_LOCUS9724</name>
</gene>
<sequence length="189" mass="19732">KSASNASSSSSVGTGSQVSNLRSHGSAQLPAVGVGFAKPNPEVVVDGLNSLLPILSCSAGFLDLVGLLPFGAALADCLDPVYRVQVGHFVTDVVRSHQSGSRNWGPIGPVIIQPPWYGSGVGYTVFLQVTYVSAEPMSDQDETPMHPVTLTLSGICKCNSPRRNGYSESMGPVADGVKDLLPSRYGVMV</sequence>
<name>A0A813INZ4_POLGL</name>